<evidence type="ECO:0000313" key="2">
    <source>
        <dbReference type="Proteomes" id="UP000462621"/>
    </source>
</evidence>
<comment type="caution">
    <text evidence="1">The sequence shown here is derived from an EMBL/GenBank/DDBJ whole genome shotgun (WGS) entry which is preliminary data.</text>
</comment>
<dbReference type="AlphaFoldDB" id="A0A7X4LJU4"/>
<keyword evidence="2" id="KW-1185">Reference proteome</keyword>
<sequence length="112" mass="12427">MKKVLEEKIELEDGSKRYTYTDGQSYVLHTDGTSESITPITTIQTQGDIKITSDNKGKEPTVTTQLGALRVRQIKLSNGGIANIKVRKNGTFKTWSTDHVHSLVKNGCLYLS</sequence>
<gene>
    <name evidence="1" type="ORF">F9817_08600</name>
</gene>
<proteinExistence type="predicted"/>
<evidence type="ECO:0000313" key="1">
    <source>
        <dbReference type="EMBL" id="MZI93254.1"/>
    </source>
</evidence>
<organism evidence="1 2">
    <name type="scientific">Vibrio eleionomae</name>
    <dbReference type="NCBI Taxonomy" id="2653505"/>
    <lineage>
        <taxon>Bacteria</taxon>
        <taxon>Pseudomonadati</taxon>
        <taxon>Pseudomonadota</taxon>
        <taxon>Gammaproteobacteria</taxon>
        <taxon>Vibrionales</taxon>
        <taxon>Vibrionaceae</taxon>
        <taxon>Vibrio</taxon>
    </lineage>
</organism>
<dbReference type="RefSeq" id="WP_161154553.1">
    <property type="nucleotide sequence ID" value="NZ_WEKT01000011.1"/>
</dbReference>
<reference evidence="1 2" key="1">
    <citation type="submission" date="2019-10" db="EMBL/GenBank/DDBJ databases">
        <title>Vibrio sp. nov. isolated from a shrimp pond.</title>
        <authorList>
            <person name="Gomez-Gil B."/>
            <person name="Enciso-Ibarra J."/>
            <person name="Enciso-Ibarra K."/>
            <person name="Bolan-Mejia C."/>
        </authorList>
    </citation>
    <scope>NUCLEOTIDE SEQUENCE [LARGE SCALE GENOMIC DNA]</scope>
    <source>
        <strain evidence="1 2">CAIM 722</strain>
    </source>
</reference>
<protein>
    <submittedName>
        <fullName evidence="1">Uncharacterized protein</fullName>
    </submittedName>
</protein>
<name>A0A7X4LJU4_9VIBR</name>
<accession>A0A7X4LJU4</accession>
<dbReference type="Proteomes" id="UP000462621">
    <property type="component" value="Unassembled WGS sequence"/>
</dbReference>
<dbReference type="EMBL" id="WEKT01000011">
    <property type="protein sequence ID" value="MZI93254.1"/>
    <property type="molecule type" value="Genomic_DNA"/>
</dbReference>